<name>A0A645FUL5_9ZZZZ</name>
<evidence type="ECO:0000256" key="1">
    <source>
        <dbReference type="SAM" id="MobiDB-lite"/>
    </source>
</evidence>
<protein>
    <submittedName>
        <fullName evidence="2">Uncharacterized protein</fullName>
    </submittedName>
</protein>
<dbReference type="AlphaFoldDB" id="A0A645FUL5"/>
<feature type="compositionally biased region" description="Acidic residues" evidence="1">
    <location>
        <begin position="1"/>
        <end position="11"/>
    </location>
</feature>
<evidence type="ECO:0000313" key="2">
    <source>
        <dbReference type="EMBL" id="MPN15684.1"/>
    </source>
</evidence>
<comment type="caution">
    <text evidence="2">The sequence shown here is derived from an EMBL/GenBank/DDBJ whole genome shotgun (WGS) entry which is preliminary data.</text>
</comment>
<feature type="region of interest" description="Disordered" evidence="1">
    <location>
        <begin position="1"/>
        <end position="114"/>
    </location>
</feature>
<organism evidence="2">
    <name type="scientific">bioreactor metagenome</name>
    <dbReference type="NCBI Taxonomy" id="1076179"/>
    <lineage>
        <taxon>unclassified sequences</taxon>
        <taxon>metagenomes</taxon>
        <taxon>ecological metagenomes</taxon>
    </lineage>
</organism>
<gene>
    <name evidence="2" type="ORF">SDC9_163018</name>
</gene>
<sequence>MIFSDPSEDQFDPVHPRSGDHHENRRGEQRIPDRNVKLRISLDQAEGDADGGKTNACNDPVQALKETRRHPRASKDADDRGGTGGEKHGGHSRRDAGNSSFHDSDLISDDQGHK</sequence>
<accession>A0A645FUL5</accession>
<feature type="compositionally biased region" description="Basic and acidic residues" evidence="1">
    <location>
        <begin position="73"/>
        <end position="114"/>
    </location>
</feature>
<feature type="compositionally biased region" description="Basic and acidic residues" evidence="1">
    <location>
        <begin position="12"/>
        <end position="36"/>
    </location>
</feature>
<dbReference type="EMBL" id="VSSQ01062521">
    <property type="protein sequence ID" value="MPN15684.1"/>
    <property type="molecule type" value="Genomic_DNA"/>
</dbReference>
<reference evidence="2" key="1">
    <citation type="submission" date="2019-08" db="EMBL/GenBank/DDBJ databases">
        <authorList>
            <person name="Kucharzyk K."/>
            <person name="Murdoch R.W."/>
            <person name="Higgins S."/>
            <person name="Loffler F."/>
        </authorList>
    </citation>
    <scope>NUCLEOTIDE SEQUENCE</scope>
</reference>
<proteinExistence type="predicted"/>